<keyword evidence="3" id="KW-1185">Reference proteome</keyword>
<dbReference type="STRING" id="89524.SAMN05444370_12218"/>
<evidence type="ECO:0000313" key="2">
    <source>
        <dbReference type="EMBL" id="SEA96413.1"/>
    </source>
</evidence>
<protein>
    <submittedName>
        <fullName evidence="2">Uncharacterized protein</fullName>
    </submittedName>
</protein>
<reference evidence="2 3" key="1">
    <citation type="submission" date="2016-10" db="EMBL/GenBank/DDBJ databases">
        <authorList>
            <person name="de Groot N.N."/>
        </authorList>
    </citation>
    <scope>NUCLEOTIDE SEQUENCE [LARGE SCALE GENOMIC DNA]</scope>
    <source>
        <strain evidence="2 3">DSM 15345</strain>
    </source>
</reference>
<name>A0A1H4FGB0_9RHOB</name>
<feature type="region of interest" description="Disordered" evidence="1">
    <location>
        <begin position="63"/>
        <end position="85"/>
    </location>
</feature>
<dbReference type="EMBL" id="FNQM01000022">
    <property type="protein sequence ID" value="SEA96413.1"/>
    <property type="molecule type" value="Genomic_DNA"/>
</dbReference>
<organism evidence="2 3">
    <name type="scientific">Rubrimonas cliftonensis</name>
    <dbReference type="NCBI Taxonomy" id="89524"/>
    <lineage>
        <taxon>Bacteria</taxon>
        <taxon>Pseudomonadati</taxon>
        <taxon>Pseudomonadota</taxon>
        <taxon>Alphaproteobacteria</taxon>
        <taxon>Rhodobacterales</taxon>
        <taxon>Paracoccaceae</taxon>
        <taxon>Rubrimonas</taxon>
    </lineage>
</organism>
<evidence type="ECO:0000256" key="1">
    <source>
        <dbReference type="SAM" id="MobiDB-lite"/>
    </source>
</evidence>
<accession>A0A1H4FGB0</accession>
<dbReference type="AlphaFoldDB" id="A0A1H4FGB0"/>
<sequence length="85" mass="9171">MDRLDALRPAAYRRLGEMETVYGCFADVARERGVAVPSIEAFRDFIFSRGEMQLVMAALLGSGKPVSDPAAVGTPRRSISARPAA</sequence>
<dbReference type="Proteomes" id="UP000198703">
    <property type="component" value="Unassembled WGS sequence"/>
</dbReference>
<proteinExistence type="predicted"/>
<evidence type="ECO:0000313" key="3">
    <source>
        <dbReference type="Proteomes" id="UP000198703"/>
    </source>
</evidence>
<gene>
    <name evidence="2" type="ORF">SAMN05444370_12218</name>
</gene>